<dbReference type="STRING" id="299262.BWR18_17045"/>
<feature type="region of interest" description="Disordered" evidence="1">
    <location>
        <begin position="192"/>
        <end position="214"/>
    </location>
</feature>
<dbReference type="KEGG" id="tom:BWR18_17045"/>
<reference evidence="2 3" key="1">
    <citation type="submission" date="2017-01" db="EMBL/GenBank/DDBJ databases">
        <title>Complete genome of Tateyamaria omphalii DOK1-4 isolated from seawater in Dokdo.</title>
        <authorList>
            <person name="Kim J.H."/>
            <person name="Chi W.-J."/>
        </authorList>
    </citation>
    <scope>NUCLEOTIDE SEQUENCE [LARGE SCALE GENOMIC DNA]</scope>
    <source>
        <strain evidence="2 3">DOK1-4</strain>
    </source>
</reference>
<keyword evidence="3" id="KW-1185">Reference proteome</keyword>
<evidence type="ECO:0000313" key="2">
    <source>
        <dbReference type="EMBL" id="APX13199.1"/>
    </source>
</evidence>
<dbReference type="OrthoDB" id="7829925at2"/>
<protein>
    <submittedName>
        <fullName evidence="2">Uncharacterized protein</fullName>
    </submittedName>
</protein>
<evidence type="ECO:0000313" key="3">
    <source>
        <dbReference type="Proteomes" id="UP000186336"/>
    </source>
</evidence>
<gene>
    <name evidence="2" type="ORF">BWR18_17045</name>
</gene>
<organism evidence="2 3">
    <name type="scientific">Tateyamaria omphalii</name>
    <dbReference type="NCBI Taxonomy" id="299262"/>
    <lineage>
        <taxon>Bacteria</taxon>
        <taxon>Pseudomonadati</taxon>
        <taxon>Pseudomonadota</taxon>
        <taxon>Alphaproteobacteria</taxon>
        <taxon>Rhodobacterales</taxon>
        <taxon>Roseobacteraceae</taxon>
        <taxon>Tateyamaria</taxon>
    </lineage>
</organism>
<accession>A0A1P8MZ70</accession>
<dbReference type="EMBL" id="CP019312">
    <property type="protein sequence ID" value="APX13199.1"/>
    <property type="molecule type" value="Genomic_DNA"/>
</dbReference>
<proteinExistence type="predicted"/>
<dbReference type="Proteomes" id="UP000186336">
    <property type="component" value="Chromosome"/>
</dbReference>
<dbReference type="AlphaFoldDB" id="A0A1P8MZ70"/>
<sequence length="214" mass="21676">MSTGISKGVLLGTLLLGLAACEDFAGLNLAGTGQSFALSGANLAGGTVKLMPPPGFCVDRRSVRDSFALMARCDTLGGQQTTDAPLAIITATTVAVTGAAQISTSNFDSAAETVLQRADDGPLALVQVTGAPPSTDMRSTYWRGAAQVGNHVLGLAIYEDANSTALDRAGQGLLTQTVERTQEQSVVAAVAPPDNSATPAPKQSGNGVLAGLFE</sequence>
<feature type="compositionally biased region" description="Polar residues" evidence="1">
    <location>
        <begin position="195"/>
        <end position="206"/>
    </location>
</feature>
<dbReference type="RefSeq" id="WP_076629633.1">
    <property type="nucleotide sequence ID" value="NZ_CP019312.1"/>
</dbReference>
<evidence type="ECO:0000256" key="1">
    <source>
        <dbReference type="SAM" id="MobiDB-lite"/>
    </source>
</evidence>
<name>A0A1P8MZ70_9RHOB</name>
<dbReference type="PROSITE" id="PS51257">
    <property type="entry name" value="PROKAR_LIPOPROTEIN"/>
    <property type="match status" value="1"/>
</dbReference>